<evidence type="ECO:0000256" key="3">
    <source>
        <dbReference type="ARBA" id="ARBA00008883"/>
    </source>
</evidence>
<dbReference type="RefSeq" id="WP_011398443.1">
    <property type="nucleotide sequence ID" value="NC_007645.1"/>
</dbReference>
<evidence type="ECO:0000259" key="17">
    <source>
        <dbReference type="Pfam" id="PF02706"/>
    </source>
</evidence>
<dbReference type="NCBIfam" id="TIGR01007">
    <property type="entry name" value="eps_fam"/>
    <property type="match status" value="1"/>
</dbReference>
<comment type="similarity">
    <text evidence="3">Belongs to the etk/wzc family.</text>
</comment>
<evidence type="ECO:0000256" key="9">
    <source>
        <dbReference type="ARBA" id="ARBA00022741"/>
    </source>
</evidence>
<evidence type="ECO:0000256" key="15">
    <source>
        <dbReference type="ARBA" id="ARBA00051245"/>
    </source>
</evidence>
<dbReference type="InterPro" id="IPR027417">
    <property type="entry name" value="P-loop_NTPase"/>
</dbReference>
<evidence type="ECO:0000256" key="10">
    <source>
        <dbReference type="ARBA" id="ARBA00022777"/>
    </source>
</evidence>
<dbReference type="OrthoDB" id="9775724at2"/>
<evidence type="ECO:0000256" key="5">
    <source>
        <dbReference type="ARBA" id="ARBA00022475"/>
    </source>
</evidence>
<organism evidence="20 21">
    <name type="scientific">Hahella chejuensis (strain KCTC 2396)</name>
    <dbReference type="NCBI Taxonomy" id="349521"/>
    <lineage>
        <taxon>Bacteria</taxon>
        <taxon>Pseudomonadati</taxon>
        <taxon>Pseudomonadota</taxon>
        <taxon>Gammaproteobacteria</taxon>
        <taxon>Oceanospirillales</taxon>
        <taxon>Hahellaceae</taxon>
        <taxon>Hahella</taxon>
    </lineage>
</organism>
<evidence type="ECO:0000256" key="16">
    <source>
        <dbReference type="SAM" id="Coils"/>
    </source>
</evidence>
<dbReference type="AlphaFoldDB" id="Q2SD96"/>
<sequence length="762" mass="86147">MDNLRSTPPRHLADTPGDKEIIDLRRYWNAILEYKWGIVFLVLLAGGVGYVALKYIKPMYQATTTVLIENNQPKVINIQDVYGLNSNNQEYLQTQYEILRSRSLAEEVVTRLELVNMPEFDPFRQKAFNWKEWVPLEQIESVWPFEPEMLDFLRINKKPLSEKAKFEAVVGIFMSRLTIDPVRNTQLVKVRFDARDPKLAALISNATATQFIESHLAAKMALTEKATMWLGESLEGLREKLRESEKRLQEFREAEKLVDVKGVKTLNAEELSKLTERNVEARRVRMEAANVYQQMTIFGETPPPEYLLELPAILENPLVRSLKERQDDAQRKVDELSKRYGEKHPKMISAMAELKSIKSELETQLQRAARGIESAYKISVENERSIARQLDQAKNSLQGVNRKEFQLRELEREVETNRKLYDLFMSRAKETHEATGLQAAHARIIDSAIPPGSPYKPNKRMIFLMLIMAGFGLGIVRAFIRDALDNTIRSTADIEEKFRLPVLGLLPLVKSKKSKAAFEGFLSSMHSHFAESIRSLRTSLILSRVDQPYKVILVTSTVPGEGKTTVALNLAEALGQTEKVLLIDGDMRRSMLAKSIGLPLDTPGLSDLVAGTAEVEHCLHRLNGTKASVLTAGTQPSNPLEMISSNRFHLVLAVLKKRYDRIIIDSGPTQAVSDSLVLSSYSDAVVYIIKSEDTPAPLIQKGIKRLREVNANLVGAVLNQIDVAKRKNQHEYIHYSSYNTYPLKESGVTAAKTKRRVEPTGV</sequence>
<evidence type="ECO:0000259" key="18">
    <source>
        <dbReference type="Pfam" id="PF13614"/>
    </source>
</evidence>
<keyword evidence="9" id="KW-0547">Nucleotide-binding</keyword>
<dbReference type="eggNOG" id="COG0489">
    <property type="taxonomic scope" value="Bacteria"/>
</dbReference>
<dbReference type="STRING" id="349521.HCH_04679"/>
<accession>Q2SD96</accession>
<keyword evidence="16" id="KW-0175">Coiled coil</keyword>
<keyword evidence="21" id="KW-1185">Reference proteome</keyword>
<evidence type="ECO:0000313" key="20">
    <source>
        <dbReference type="EMBL" id="ABC31378.1"/>
    </source>
</evidence>
<evidence type="ECO:0000256" key="2">
    <source>
        <dbReference type="ARBA" id="ARBA00007316"/>
    </source>
</evidence>
<dbReference type="eggNOG" id="COG3206">
    <property type="taxonomic scope" value="Bacteria"/>
</dbReference>
<evidence type="ECO:0000256" key="8">
    <source>
        <dbReference type="ARBA" id="ARBA00022692"/>
    </source>
</evidence>
<keyword evidence="13" id="KW-0472">Membrane</keyword>
<keyword evidence="11" id="KW-0067">ATP-binding</keyword>
<comment type="similarity">
    <text evidence="2">Belongs to the CpsD/CapB family.</text>
</comment>
<dbReference type="Pfam" id="PF13807">
    <property type="entry name" value="GNVR"/>
    <property type="match status" value="1"/>
</dbReference>
<evidence type="ECO:0000256" key="4">
    <source>
        <dbReference type="ARBA" id="ARBA00011903"/>
    </source>
</evidence>
<dbReference type="InterPro" id="IPR003856">
    <property type="entry name" value="LPS_length_determ_N"/>
</dbReference>
<evidence type="ECO:0000256" key="14">
    <source>
        <dbReference type="ARBA" id="ARBA00023137"/>
    </source>
</evidence>
<evidence type="ECO:0000259" key="19">
    <source>
        <dbReference type="Pfam" id="PF13807"/>
    </source>
</evidence>
<feature type="domain" description="Tyrosine-protein kinase G-rich" evidence="19">
    <location>
        <begin position="409"/>
        <end position="482"/>
    </location>
</feature>
<dbReference type="SUPFAM" id="SSF52540">
    <property type="entry name" value="P-loop containing nucleoside triphosphate hydrolases"/>
    <property type="match status" value="1"/>
</dbReference>
<dbReference type="GO" id="GO:0005886">
    <property type="term" value="C:plasma membrane"/>
    <property type="evidence" value="ECO:0007669"/>
    <property type="project" value="UniProtKB-SubCell"/>
</dbReference>
<keyword evidence="7" id="KW-0808">Transferase</keyword>
<dbReference type="GO" id="GO:0005524">
    <property type="term" value="F:ATP binding"/>
    <property type="evidence" value="ECO:0007669"/>
    <property type="project" value="UniProtKB-KW"/>
</dbReference>
<feature type="domain" description="Polysaccharide chain length determinant N-terminal" evidence="17">
    <location>
        <begin position="22"/>
        <end position="111"/>
    </location>
</feature>
<dbReference type="Gene3D" id="3.40.50.300">
    <property type="entry name" value="P-loop containing nucleotide triphosphate hydrolases"/>
    <property type="match status" value="1"/>
</dbReference>
<proteinExistence type="inferred from homology"/>
<feature type="domain" description="AAA" evidence="18">
    <location>
        <begin position="550"/>
        <end position="694"/>
    </location>
</feature>
<keyword evidence="14" id="KW-0829">Tyrosine-protein kinase</keyword>
<evidence type="ECO:0000256" key="1">
    <source>
        <dbReference type="ARBA" id="ARBA00004429"/>
    </source>
</evidence>
<keyword evidence="5" id="KW-1003">Cell membrane</keyword>
<feature type="coiled-coil region" evidence="16">
    <location>
        <begin position="319"/>
        <end position="371"/>
    </location>
</feature>
<gene>
    <name evidence="20" type="primary">gumC</name>
    <name evidence="20" type="ordered locus">HCH_04679</name>
</gene>
<dbReference type="CDD" id="cd05387">
    <property type="entry name" value="BY-kinase"/>
    <property type="match status" value="1"/>
</dbReference>
<reference evidence="20 21" key="1">
    <citation type="journal article" date="2005" name="Nucleic Acids Res.">
        <title>Genomic blueprint of Hahella chejuensis, a marine microbe producing an algicidal agent.</title>
        <authorList>
            <person name="Jeong H."/>
            <person name="Yim J.H."/>
            <person name="Lee C."/>
            <person name="Choi S.-H."/>
            <person name="Park Y.K."/>
            <person name="Yoon S.H."/>
            <person name="Hur C.-G."/>
            <person name="Kang H.-Y."/>
            <person name="Kim D."/>
            <person name="Lee H.H."/>
            <person name="Park K.H."/>
            <person name="Park S.-H."/>
            <person name="Park H.-S."/>
            <person name="Lee H.K."/>
            <person name="Oh T.K."/>
            <person name="Kim J.F."/>
        </authorList>
    </citation>
    <scope>NUCLEOTIDE SEQUENCE [LARGE SCALE GENOMIC DNA]</scope>
    <source>
        <strain evidence="20 21">KCTC 2396</strain>
    </source>
</reference>
<keyword evidence="12" id="KW-1133">Transmembrane helix</keyword>
<evidence type="ECO:0000256" key="12">
    <source>
        <dbReference type="ARBA" id="ARBA00022989"/>
    </source>
</evidence>
<evidence type="ECO:0000256" key="7">
    <source>
        <dbReference type="ARBA" id="ARBA00022679"/>
    </source>
</evidence>
<evidence type="ECO:0000256" key="11">
    <source>
        <dbReference type="ARBA" id="ARBA00022840"/>
    </source>
</evidence>
<comment type="subcellular location">
    <subcellularLocation>
        <location evidence="1">Cell inner membrane</location>
        <topology evidence="1">Multi-pass membrane protein</topology>
    </subcellularLocation>
</comment>
<dbReference type="EMBL" id="CP000155">
    <property type="protein sequence ID" value="ABC31378.1"/>
    <property type="molecule type" value="Genomic_DNA"/>
</dbReference>
<dbReference type="InterPro" id="IPR025669">
    <property type="entry name" value="AAA_dom"/>
</dbReference>
<protein>
    <recommendedName>
        <fullName evidence="4">non-specific protein-tyrosine kinase</fullName>
        <ecNumber evidence="4">2.7.10.2</ecNumber>
    </recommendedName>
</protein>
<dbReference type="GO" id="GO:0004715">
    <property type="term" value="F:non-membrane spanning protein tyrosine kinase activity"/>
    <property type="evidence" value="ECO:0007669"/>
    <property type="project" value="UniProtKB-EC"/>
</dbReference>
<comment type="catalytic activity">
    <reaction evidence="15">
        <text>L-tyrosyl-[protein] + ATP = O-phospho-L-tyrosyl-[protein] + ADP + H(+)</text>
        <dbReference type="Rhea" id="RHEA:10596"/>
        <dbReference type="Rhea" id="RHEA-COMP:10136"/>
        <dbReference type="Rhea" id="RHEA-COMP:20101"/>
        <dbReference type="ChEBI" id="CHEBI:15378"/>
        <dbReference type="ChEBI" id="CHEBI:30616"/>
        <dbReference type="ChEBI" id="CHEBI:46858"/>
        <dbReference type="ChEBI" id="CHEBI:61978"/>
        <dbReference type="ChEBI" id="CHEBI:456216"/>
        <dbReference type="EC" id="2.7.10.2"/>
    </reaction>
</comment>
<name>Q2SD96_HAHCH</name>
<dbReference type="Pfam" id="PF13614">
    <property type="entry name" value="AAA_31"/>
    <property type="match status" value="1"/>
</dbReference>
<dbReference type="EC" id="2.7.10.2" evidence="4"/>
<dbReference type="InterPro" id="IPR032807">
    <property type="entry name" value="GNVR"/>
</dbReference>
<dbReference type="Proteomes" id="UP000000238">
    <property type="component" value="Chromosome"/>
</dbReference>
<dbReference type="PANTHER" id="PTHR32309">
    <property type="entry name" value="TYROSINE-PROTEIN KINASE"/>
    <property type="match status" value="1"/>
</dbReference>
<dbReference type="Pfam" id="PF02706">
    <property type="entry name" value="Wzz"/>
    <property type="match status" value="1"/>
</dbReference>
<evidence type="ECO:0000256" key="6">
    <source>
        <dbReference type="ARBA" id="ARBA00022519"/>
    </source>
</evidence>
<dbReference type="InterPro" id="IPR050445">
    <property type="entry name" value="Bact_polysacc_biosynth/exp"/>
</dbReference>
<dbReference type="KEGG" id="hch:HCH_04679"/>
<keyword evidence="6" id="KW-0997">Cell inner membrane</keyword>
<keyword evidence="10" id="KW-0418">Kinase</keyword>
<dbReference type="InterPro" id="IPR005702">
    <property type="entry name" value="Wzc-like_C"/>
</dbReference>
<evidence type="ECO:0000313" key="21">
    <source>
        <dbReference type="Proteomes" id="UP000000238"/>
    </source>
</evidence>
<keyword evidence="8" id="KW-0812">Transmembrane</keyword>
<evidence type="ECO:0000256" key="13">
    <source>
        <dbReference type="ARBA" id="ARBA00023136"/>
    </source>
</evidence>
<dbReference type="PANTHER" id="PTHR32309:SF13">
    <property type="entry name" value="FERRIC ENTEROBACTIN TRANSPORT PROTEIN FEPE"/>
    <property type="match status" value="1"/>
</dbReference>
<dbReference type="HOGENOM" id="CLU_009912_2_1_6"/>